<dbReference type="Proteomes" id="UP000386575">
    <property type="component" value="Unassembled WGS sequence"/>
</dbReference>
<dbReference type="RefSeq" id="WP_151046969.1">
    <property type="nucleotide sequence ID" value="NZ_VZUL01000003.1"/>
</dbReference>
<evidence type="ECO:0000259" key="3">
    <source>
        <dbReference type="PROSITE" id="PS50110"/>
    </source>
</evidence>
<feature type="compositionally biased region" description="Basic and acidic residues" evidence="2">
    <location>
        <begin position="162"/>
        <end position="171"/>
    </location>
</feature>
<evidence type="ECO:0000313" key="5">
    <source>
        <dbReference type="Proteomes" id="UP000386575"/>
    </source>
</evidence>
<dbReference type="AlphaFoldDB" id="A0A6A1TK92"/>
<name>A0A6A1TK92_NEOGA</name>
<gene>
    <name evidence="4" type="ORF">F4V91_30355</name>
</gene>
<dbReference type="EMBL" id="VZUL01000003">
    <property type="protein sequence ID" value="KAB1083760.1"/>
    <property type="molecule type" value="Genomic_DNA"/>
</dbReference>
<comment type="caution">
    <text evidence="4">The sequence shown here is derived from an EMBL/GenBank/DDBJ whole genome shotgun (WGS) entry which is preliminary data.</text>
</comment>
<dbReference type="SUPFAM" id="SSF52172">
    <property type="entry name" value="CheY-like"/>
    <property type="match status" value="1"/>
</dbReference>
<dbReference type="Gene3D" id="3.40.50.2300">
    <property type="match status" value="1"/>
</dbReference>
<reference evidence="4 5" key="1">
    <citation type="submission" date="2019-09" db="EMBL/GenBank/DDBJ databases">
        <title>Genome sequencing of Ng87 strain.</title>
        <authorList>
            <person name="Karasev E.S."/>
            <person name="Andronov E."/>
        </authorList>
    </citation>
    <scope>NUCLEOTIDE SEQUENCE [LARGE SCALE GENOMIC DNA]</scope>
    <source>
        <strain evidence="4 5">Ng87</strain>
    </source>
</reference>
<accession>A0A6A1TK92</accession>
<dbReference type="InterPro" id="IPR035965">
    <property type="entry name" value="PAS-like_dom_sf"/>
</dbReference>
<evidence type="ECO:0000313" key="4">
    <source>
        <dbReference type="EMBL" id="KAB1083760.1"/>
    </source>
</evidence>
<feature type="region of interest" description="Disordered" evidence="2">
    <location>
        <begin position="158"/>
        <end position="178"/>
    </location>
</feature>
<dbReference type="InterPro" id="IPR001789">
    <property type="entry name" value="Sig_transdc_resp-reg_receiver"/>
</dbReference>
<organism evidence="4 5">
    <name type="scientific">Neorhizobium galegae</name>
    <name type="common">Rhizobium galegae</name>
    <dbReference type="NCBI Taxonomy" id="399"/>
    <lineage>
        <taxon>Bacteria</taxon>
        <taxon>Pseudomonadati</taxon>
        <taxon>Pseudomonadota</taxon>
        <taxon>Alphaproteobacteria</taxon>
        <taxon>Hyphomicrobiales</taxon>
        <taxon>Rhizobiaceae</taxon>
        <taxon>Rhizobium/Agrobacterium group</taxon>
        <taxon>Neorhizobium</taxon>
    </lineage>
</organism>
<evidence type="ECO:0000256" key="2">
    <source>
        <dbReference type="SAM" id="MobiDB-lite"/>
    </source>
</evidence>
<protein>
    <recommendedName>
        <fullName evidence="3">Response regulatory domain-containing protein</fullName>
    </recommendedName>
</protein>
<comment type="caution">
    <text evidence="1">Lacks conserved residue(s) required for the propagation of feature annotation.</text>
</comment>
<dbReference type="Gene3D" id="3.30.450.20">
    <property type="entry name" value="PAS domain"/>
    <property type="match status" value="1"/>
</dbReference>
<proteinExistence type="predicted"/>
<dbReference type="Pfam" id="PF12860">
    <property type="entry name" value="PAS_7"/>
    <property type="match status" value="1"/>
</dbReference>
<dbReference type="PROSITE" id="PS50110">
    <property type="entry name" value="RESPONSE_REGULATORY"/>
    <property type="match status" value="1"/>
</dbReference>
<feature type="domain" description="Response regulatory" evidence="3">
    <location>
        <begin position="1"/>
        <end position="83"/>
    </location>
</feature>
<evidence type="ECO:0000256" key="1">
    <source>
        <dbReference type="PROSITE-ProRule" id="PRU00169"/>
    </source>
</evidence>
<dbReference type="GO" id="GO:0000160">
    <property type="term" value="P:phosphorelay signal transduction system"/>
    <property type="evidence" value="ECO:0007669"/>
    <property type="project" value="InterPro"/>
</dbReference>
<dbReference type="InterPro" id="IPR011006">
    <property type="entry name" value="CheY-like_superfamily"/>
</dbReference>
<dbReference type="SUPFAM" id="SSF55785">
    <property type="entry name" value="PYP-like sensor domain (PAS domain)"/>
    <property type="match status" value="1"/>
</dbReference>
<sequence length="178" mass="19033">MSFRLVLSNPTLPEITDGYEIQLHHSLGHDLKLSSGTSEIPVILVTSQGDIEGRIAGFEAGAADCVSSMIDSRELGARVNTQLASSRSRKQILGHEQQLRTALASMSQGVCLFNGDGTLALSNSRYAEVYGVDPALIHPGQSLEDIIKLRVYSRKGISSEPSGHELDHCGLDEGEACG</sequence>